<dbReference type="InterPro" id="IPR016193">
    <property type="entry name" value="Cytidine_deaminase-like"/>
</dbReference>
<dbReference type="PROSITE" id="PS51747">
    <property type="entry name" value="CYT_DCMP_DEAMINASES_2"/>
    <property type="match status" value="1"/>
</dbReference>
<feature type="domain" description="CMP/dCMP-type deaminase" evidence="3">
    <location>
        <begin position="5"/>
        <end position="135"/>
    </location>
</feature>
<evidence type="ECO:0000256" key="2">
    <source>
        <dbReference type="ARBA" id="ARBA00022833"/>
    </source>
</evidence>
<dbReference type="CDD" id="cd01284">
    <property type="entry name" value="Riboflavin_deaminase-reductase"/>
    <property type="match status" value="1"/>
</dbReference>
<dbReference type="SUPFAM" id="SSF53927">
    <property type="entry name" value="Cytidine deaminase-like"/>
    <property type="match status" value="1"/>
</dbReference>
<keyword evidence="1" id="KW-0479">Metal-binding</keyword>
<comment type="caution">
    <text evidence="4">The sequence shown here is derived from an EMBL/GenBank/DDBJ whole genome shotgun (WGS) entry which is preliminary data.</text>
</comment>
<keyword evidence="5" id="KW-1185">Reference proteome</keyword>
<dbReference type="Gene3D" id="3.40.140.10">
    <property type="entry name" value="Cytidine Deaminase, domain 2"/>
    <property type="match status" value="1"/>
</dbReference>
<evidence type="ECO:0000256" key="1">
    <source>
        <dbReference type="ARBA" id="ARBA00022723"/>
    </source>
</evidence>
<reference evidence="4 5" key="1">
    <citation type="submission" date="2022-01" db="EMBL/GenBank/DDBJ databases">
        <title>Whole genome-based taxonomy of the Shewanellaceae.</title>
        <authorList>
            <person name="Martin-Rodriguez A.J."/>
        </authorList>
    </citation>
    <scope>NUCLEOTIDE SEQUENCE [LARGE SCALE GENOMIC DNA]</scope>
    <source>
        <strain evidence="4 5">DSM 24955</strain>
    </source>
</reference>
<dbReference type="EMBL" id="JAKIKU010000005">
    <property type="protein sequence ID" value="MCL1045763.1"/>
    <property type="molecule type" value="Genomic_DNA"/>
</dbReference>
<dbReference type="PROSITE" id="PS00903">
    <property type="entry name" value="CYT_DCMP_DEAMINASES_1"/>
    <property type="match status" value="1"/>
</dbReference>
<name>A0ABT0KPJ9_9GAMM</name>
<dbReference type="RefSeq" id="WP_248955677.1">
    <property type="nucleotide sequence ID" value="NZ_JAKIKU010000005.1"/>
</dbReference>
<dbReference type="PANTHER" id="PTHR11079:SF162">
    <property type="entry name" value="RIBOFLAVIN BIOSYNTHESIS PROTEIN PYRD, CHLOROPLASTIC"/>
    <property type="match status" value="1"/>
</dbReference>
<dbReference type="Pfam" id="PF00383">
    <property type="entry name" value="dCMP_cyt_deam_1"/>
    <property type="match status" value="1"/>
</dbReference>
<dbReference type="PANTHER" id="PTHR11079">
    <property type="entry name" value="CYTOSINE DEAMINASE FAMILY MEMBER"/>
    <property type="match status" value="1"/>
</dbReference>
<accession>A0ABT0KPJ9</accession>
<dbReference type="InterPro" id="IPR002125">
    <property type="entry name" value="CMP_dCMP_dom"/>
</dbReference>
<proteinExistence type="predicted"/>
<organism evidence="4 5">
    <name type="scientific">Shewanella electrodiphila</name>
    <dbReference type="NCBI Taxonomy" id="934143"/>
    <lineage>
        <taxon>Bacteria</taxon>
        <taxon>Pseudomonadati</taxon>
        <taxon>Pseudomonadota</taxon>
        <taxon>Gammaproteobacteria</taxon>
        <taxon>Alteromonadales</taxon>
        <taxon>Shewanellaceae</taxon>
        <taxon>Shewanella</taxon>
    </lineage>
</organism>
<protein>
    <submittedName>
        <fullName evidence="4">Bifunctional diaminohydroxyphosphoribosylaminopyrimidine deaminase/5-amino-6-(5-phosphoribosylamino)uracil reductase RibD</fullName>
    </submittedName>
</protein>
<evidence type="ECO:0000313" key="4">
    <source>
        <dbReference type="EMBL" id="MCL1045763.1"/>
    </source>
</evidence>
<evidence type="ECO:0000313" key="5">
    <source>
        <dbReference type="Proteomes" id="UP001202134"/>
    </source>
</evidence>
<gene>
    <name evidence="4" type="ORF">L2737_10550</name>
</gene>
<dbReference type="Proteomes" id="UP001202134">
    <property type="component" value="Unassembled WGS sequence"/>
</dbReference>
<sequence>MFSTTMQQQFMLRALAISHKALPKCQPNPPVGCVLVTNNEIVAEGFTQEIGHNHAEIEALKAYSSDMSDSIVGAMSDVIAYVTLEPCAFIGRTPACANAIIESGIKHVIVAMLDPDARNSGKGISILEKAGITVEVGLCHQQVSRFLSPYLNKSYPLS</sequence>
<dbReference type="InterPro" id="IPR016192">
    <property type="entry name" value="APOBEC/CMP_deaminase_Zn-bd"/>
</dbReference>
<evidence type="ECO:0000259" key="3">
    <source>
        <dbReference type="PROSITE" id="PS51747"/>
    </source>
</evidence>
<keyword evidence="2" id="KW-0862">Zinc</keyword>